<organism evidence="1 2">
    <name type="scientific">Xylaria multiplex</name>
    <dbReference type="NCBI Taxonomy" id="323545"/>
    <lineage>
        <taxon>Eukaryota</taxon>
        <taxon>Fungi</taxon>
        <taxon>Dikarya</taxon>
        <taxon>Ascomycota</taxon>
        <taxon>Pezizomycotina</taxon>
        <taxon>Sordariomycetes</taxon>
        <taxon>Xylariomycetidae</taxon>
        <taxon>Xylariales</taxon>
        <taxon>Xylariaceae</taxon>
        <taxon>Xylaria</taxon>
    </lineage>
</organism>
<reference evidence="1 2" key="1">
    <citation type="submission" date="2019-12" db="EMBL/GenBank/DDBJ databases">
        <title>Draft genome sequence of the ascomycete Xylaria multiplex DSM 110363.</title>
        <authorList>
            <person name="Buettner E."/>
            <person name="Kellner H."/>
        </authorList>
    </citation>
    <scope>NUCLEOTIDE SEQUENCE [LARGE SCALE GENOMIC DNA]</scope>
    <source>
        <strain evidence="1 2">DSM 110363</strain>
    </source>
</reference>
<dbReference type="EMBL" id="WUBL01000004">
    <property type="protein sequence ID" value="KAF2972763.1"/>
    <property type="molecule type" value="Genomic_DNA"/>
</dbReference>
<sequence>MVVYIAEIIKLGAQFQIEDQAIPQTAKIIKDISGLQEEVINEMSHLKPTRPESRKPLAGQSIMILWLETMLAAKNEEPRLEGIRDIVTEAAACRGVQRNPPLQFDKQGKYYPGLPTCIMALENPVVISATKDRYGTAGLDGKSLRRRDGYLRGLEEDCSERGKEAIKKLRNVSVKICEESNRKGGG</sequence>
<evidence type="ECO:0000313" key="1">
    <source>
        <dbReference type="EMBL" id="KAF2972763.1"/>
    </source>
</evidence>
<accession>A0A7C8IXR8</accession>
<dbReference type="InParanoid" id="A0A7C8IXR8"/>
<evidence type="ECO:0000313" key="2">
    <source>
        <dbReference type="Proteomes" id="UP000481858"/>
    </source>
</evidence>
<dbReference type="OrthoDB" id="10515674at2759"/>
<dbReference type="AlphaFoldDB" id="A0A7C8IXR8"/>
<dbReference type="Proteomes" id="UP000481858">
    <property type="component" value="Unassembled WGS sequence"/>
</dbReference>
<gene>
    <name evidence="1" type="ORF">GQX73_g710</name>
</gene>
<proteinExistence type="predicted"/>
<name>A0A7C8IXR8_9PEZI</name>
<comment type="caution">
    <text evidence="1">The sequence shown here is derived from an EMBL/GenBank/DDBJ whole genome shotgun (WGS) entry which is preliminary data.</text>
</comment>
<keyword evidence="2" id="KW-1185">Reference proteome</keyword>
<protein>
    <submittedName>
        <fullName evidence="1">Uncharacterized protein</fullName>
    </submittedName>
</protein>